<proteinExistence type="predicted"/>
<protein>
    <submittedName>
        <fullName evidence="1">Uncharacterized protein</fullName>
    </submittedName>
</protein>
<sequence length="79" mass="8222">MSVSDMSRLLIAVRDPPLGRGERGEVSGEMVTLRTPDLLPSTWCPNETRRGDGALSSRCVGSGTTTALGFGVGSHPAPP</sequence>
<dbReference type="Proteomes" id="UP000287651">
    <property type="component" value="Unassembled WGS sequence"/>
</dbReference>
<reference evidence="1 2" key="1">
    <citation type="journal article" date="2014" name="Agronomy (Basel)">
        <title>A Draft Genome Sequence for Ensete ventricosum, the Drought-Tolerant Tree Against Hunger.</title>
        <authorList>
            <person name="Harrison J."/>
            <person name="Moore K.A."/>
            <person name="Paszkiewicz K."/>
            <person name="Jones T."/>
            <person name="Grant M."/>
            <person name="Ambacheew D."/>
            <person name="Muzemil S."/>
            <person name="Studholme D.J."/>
        </authorList>
    </citation>
    <scope>NUCLEOTIDE SEQUENCE [LARGE SCALE GENOMIC DNA]</scope>
</reference>
<dbReference type="AlphaFoldDB" id="A0A427ALB2"/>
<evidence type="ECO:0000313" key="2">
    <source>
        <dbReference type="Proteomes" id="UP000287651"/>
    </source>
</evidence>
<name>A0A427ALB2_ENSVE</name>
<gene>
    <name evidence="1" type="ORF">B296_00006775</name>
</gene>
<accession>A0A427ALB2</accession>
<organism evidence="1 2">
    <name type="scientific">Ensete ventricosum</name>
    <name type="common">Abyssinian banana</name>
    <name type="synonym">Musa ensete</name>
    <dbReference type="NCBI Taxonomy" id="4639"/>
    <lineage>
        <taxon>Eukaryota</taxon>
        <taxon>Viridiplantae</taxon>
        <taxon>Streptophyta</taxon>
        <taxon>Embryophyta</taxon>
        <taxon>Tracheophyta</taxon>
        <taxon>Spermatophyta</taxon>
        <taxon>Magnoliopsida</taxon>
        <taxon>Liliopsida</taxon>
        <taxon>Zingiberales</taxon>
        <taxon>Musaceae</taxon>
        <taxon>Ensete</taxon>
    </lineage>
</organism>
<evidence type="ECO:0000313" key="1">
    <source>
        <dbReference type="EMBL" id="RRT77047.1"/>
    </source>
</evidence>
<comment type="caution">
    <text evidence="1">The sequence shown here is derived from an EMBL/GenBank/DDBJ whole genome shotgun (WGS) entry which is preliminary data.</text>
</comment>
<dbReference type="EMBL" id="AMZH03002027">
    <property type="protein sequence ID" value="RRT77047.1"/>
    <property type="molecule type" value="Genomic_DNA"/>
</dbReference>